<accession>A0ABR2VTW8</accession>
<name>A0ABR2VTW8_9FUNG</name>
<evidence type="ECO:0000313" key="2">
    <source>
        <dbReference type="EMBL" id="KAK9701441.1"/>
    </source>
</evidence>
<feature type="region of interest" description="Disordered" evidence="1">
    <location>
        <begin position="45"/>
        <end position="79"/>
    </location>
</feature>
<organism evidence="2 3">
    <name type="scientific">Basidiobolus ranarum</name>
    <dbReference type="NCBI Taxonomy" id="34480"/>
    <lineage>
        <taxon>Eukaryota</taxon>
        <taxon>Fungi</taxon>
        <taxon>Fungi incertae sedis</taxon>
        <taxon>Zoopagomycota</taxon>
        <taxon>Entomophthoromycotina</taxon>
        <taxon>Basidiobolomycetes</taxon>
        <taxon>Basidiobolales</taxon>
        <taxon>Basidiobolaceae</taxon>
        <taxon>Basidiobolus</taxon>
    </lineage>
</organism>
<gene>
    <name evidence="2" type="ORF">K7432_011709</name>
</gene>
<keyword evidence="3" id="KW-1185">Reference proteome</keyword>
<sequence>MRTPTLDSQSYYPVVSGRVKNESVVSSKKLKRNVLSQEQQQRRIARQALQTEAEEHISEDDQEEDTGCAGLCHNKNLDW</sequence>
<feature type="compositionally biased region" description="Acidic residues" evidence="1">
    <location>
        <begin position="57"/>
        <end position="66"/>
    </location>
</feature>
<evidence type="ECO:0000256" key="1">
    <source>
        <dbReference type="SAM" id="MobiDB-lite"/>
    </source>
</evidence>
<dbReference type="Proteomes" id="UP001479436">
    <property type="component" value="Unassembled WGS sequence"/>
</dbReference>
<proteinExistence type="predicted"/>
<protein>
    <submittedName>
        <fullName evidence="2">Uncharacterized protein</fullName>
    </submittedName>
</protein>
<evidence type="ECO:0000313" key="3">
    <source>
        <dbReference type="Proteomes" id="UP001479436"/>
    </source>
</evidence>
<dbReference type="EMBL" id="JASJQH010007811">
    <property type="protein sequence ID" value="KAK9701441.1"/>
    <property type="molecule type" value="Genomic_DNA"/>
</dbReference>
<reference evidence="2 3" key="1">
    <citation type="submission" date="2023-04" db="EMBL/GenBank/DDBJ databases">
        <title>Genome of Basidiobolus ranarum AG-B5.</title>
        <authorList>
            <person name="Stajich J.E."/>
            <person name="Carter-House D."/>
            <person name="Gryganskyi A."/>
        </authorList>
    </citation>
    <scope>NUCLEOTIDE SEQUENCE [LARGE SCALE GENOMIC DNA]</scope>
    <source>
        <strain evidence="2 3">AG-B5</strain>
    </source>
</reference>
<comment type="caution">
    <text evidence="2">The sequence shown here is derived from an EMBL/GenBank/DDBJ whole genome shotgun (WGS) entry which is preliminary data.</text>
</comment>